<dbReference type="Proteomes" id="UP001169242">
    <property type="component" value="Unassembled WGS sequence"/>
</dbReference>
<dbReference type="CDD" id="cd12108">
    <property type="entry name" value="Hr-like"/>
    <property type="match status" value="1"/>
</dbReference>
<reference evidence="2" key="1">
    <citation type="journal article" date="2023" name="Int. J. Syst. Evol. Microbiol.">
        <title>&lt;i&gt;Holtiella tumoricola&lt;/i&gt; gen. nov. sp. nov., isolated from a human clinical sample.</title>
        <authorList>
            <person name="Allen-Vercoe E."/>
            <person name="Daigneault M.C."/>
            <person name="Vancuren S.J."/>
            <person name="Cochrane K."/>
            <person name="O'Neal L.L."/>
            <person name="Sankaranarayanan K."/>
            <person name="Lawson P.A."/>
        </authorList>
    </citation>
    <scope>NUCLEOTIDE SEQUENCE</scope>
    <source>
        <strain evidence="2">CC70A</strain>
    </source>
</reference>
<dbReference type="Gene3D" id="1.20.120.520">
    <property type="entry name" value="nmb1532 protein domain like"/>
    <property type="match status" value="1"/>
</dbReference>
<dbReference type="PANTHER" id="PTHR39966">
    <property type="entry name" value="BLL2471 PROTEIN-RELATED"/>
    <property type="match status" value="1"/>
</dbReference>
<comment type="caution">
    <text evidence="2">The sequence shown here is derived from an EMBL/GenBank/DDBJ whole genome shotgun (WGS) entry which is preliminary data.</text>
</comment>
<dbReference type="GO" id="GO:0005886">
    <property type="term" value="C:plasma membrane"/>
    <property type="evidence" value="ECO:0007669"/>
    <property type="project" value="TreeGrafter"/>
</dbReference>
<accession>A0AA42J1K0</accession>
<gene>
    <name evidence="2" type="ORF">PBV87_13260</name>
</gene>
<feature type="domain" description="Hemerythrin-like" evidence="1">
    <location>
        <begin position="3"/>
        <end position="138"/>
    </location>
</feature>
<dbReference type="EMBL" id="JAQIFT010000048">
    <property type="protein sequence ID" value="MDA3732455.1"/>
    <property type="molecule type" value="Genomic_DNA"/>
</dbReference>
<dbReference type="Pfam" id="PF01814">
    <property type="entry name" value="Hemerythrin"/>
    <property type="match status" value="1"/>
</dbReference>
<dbReference type="PANTHER" id="PTHR39966:SF1">
    <property type="entry name" value="HEMERYTHRIN-LIKE DOMAIN-CONTAINING PROTEIN"/>
    <property type="match status" value="1"/>
</dbReference>
<keyword evidence="3" id="KW-1185">Reference proteome</keyword>
<name>A0AA42J1K0_9FIRM</name>
<organism evidence="2 3">
    <name type="scientific">Holtiella tumoricola</name>
    <dbReference type="NCBI Taxonomy" id="3018743"/>
    <lineage>
        <taxon>Bacteria</taxon>
        <taxon>Bacillati</taxon>
        <taxon>Bacillota</taxon>
        <taxon>Clostridia</taxon>
        <taxon>Lachnospirales</taxon>
        <taxon>Cellulosilyticaceae</taxon>
        <taxon>Holtiella</taxon>
    </lineage>
</organism>
<dbReference type="AlphaFoldDB" id="A0AA42J1K0"/>
<sequence>MTSIEIMKQEHEEIRRMLKIIRKACNRILQGEPINFEHFKMIIDFIMNYADSHHHGKEEKFLFAEMENRLGPLGSKLIRNGMYVEHDLGRLYVKELGEALERVKEGDEESKLDVIANAVSYTHLLERHIAKENEVVYGFGISKLPVDVLEAINQQTAFFEEEAADKGIQIKYLEILKILEAIY</sequence>
<proteinExistence type="predicted"/>
<protein>
    <submittedName>
        <fullName evidence="2">Hemerythrin domain-containing protein</fullName>
    </submittedName>
</protein>
<evidence type="ECO:0000259" key="1">
    <source>
        <dbReference type="Pfam" id="PF01814"/>
    </source>
</evidence>
<evidence type="ECO:0000313" key="2">
    <source>
        <dbReference type="EMBL" id="MDA3732455.1"/>
    </source>
</evidence>
<evidence type="ECO:0000313" key="3">
    <source>
        <dbReference type="Proteomes" id="UP001169242"/>
    </source>
</evidence>
<dbReference type="InterPro" id="IPR012312">
    <property type="entry name" value="Hemerythrin-like"/>
</dbReference>